<evidence type="ECO:0000313" key="3">
    <source>
        <dbReference type="Proteomes" id="UP000011731"/>
    </source>
</evidence>
<organism evidence="2 3">
    <name type="scientific">Rhodococcus ruber BKS 20-38</name>
    <dbReference type="NCBI Taxonomy" id="1278076"/>
    <lineage>
        <taxon>Bacteria</taxon>
        <taxon>Bacillati</taxon>
        <taxon>Actinomycetota</taxon>
        <taxon>Actinomycetes</taxon>
        <taxon>Mycobacteriales</taxon>
        <taxon>Nocardiaceae</taxon>
        <taxon>Rhodococcus</taxon>
    </lineage>
</organism>
<protein>
    <recommendedName>
        <fullName evidence="4">RES domain-containing protein</fullName>
    </recommendedName>
</protein>
<reference evidence="2 3" key="1">
    <citation type="journal article" date="2013" name="Genome Announc.">
        <title>Draft Genome Sequence of Rhodococcus ruber Strain BKS 20-38.</title>
        <authorList>
            <person name="Bala M."/>
            <person name="Kumar S."/>
            <person name="Raghava G.P."/>
            <person name="Mayilraj S."/>
        </authorList>
    </citation>
    <scope>NUCLEOTIDE SEQUENCE [LARGE SCALE GENOMIC DNA]</scope>
    <source>
        <strain evidence="2 3">BKS 20-38</strain>
    </source>
</reference>
<dbReference type="AlphaFoldDB" id="M2ZEK3"/>
<dbReference type="PATRIC" id="fig|1278076.4.peg.4316"/>
<feature type="region of interest" description="Disordered" evidence="1">
    <location>
        <begin position="1"/>
        <end position="22"/>
    </location>
</feature>
<dbReference type="RefSeq" id="WP_003938261.1">
    <property type="nucleotide sequence ID" value="NZ_AOEX01000069.1"/>
</dbReference>
<evidence type="ECO:0000256" key="1">
    <source>
        <dbReference type="SAM" id="MobiDB-lite"/>
    </source>
</evidence>
<sequence length="237" mass="26110">MAETRFGALNPRKRDADADRAGWSRWDTPGRTIYGGTTAVAAFAEVIEYIDPAPAQSPMTDLFDDVESTDALTLDGQIATELPAECGAMPYKSISKGWREMRTLYELALPPDGWFVDVTGAYSVATIGHDLAAFLRGHGIEQLTLSELTDSRQERKAVTTGIAEWIRHEVVLDDGSVPHGIYYLSKWGADMAAWAMWLRRRDDGLGADPLSVVEELPIGVHTRPLVEAARLRGMTVY</sequence>
<evidence type="ECO:0008006" key="4">
    <source>
        <dbReference type="Google" id="ProtNLM"/>
    </source>
</evidence>
<dbReference type="Proteomes" id="UP000011731">
    <property type="component" value="Unassembled WGS sequence"/>
</dbReference>
<keyword evidence="3" id="KW-1185">Reference proteome</keyword>
<feature type="compositionally biased region" description="Basic and acidic residues" evidence="1">
    <location>
        <begin position="12"/>
        <end position="22"/>
    </location>
</feature>
<accession>M2ZEK3</accession>
<comment type="caution">
    <text evidence="2">The sequence shown here is derived from an EMBL/GenBank/DDBJ whole genome shotgun (WGS) entry which is preliminary data.</text>
</comment>
<dbReference type="EMBL" id="AOEX01000069">
    <property type="protein sequence ID" value="EME58779.1"/>
    <property type="molecule type" value="Genomic_DNA"/>
</dbReference>
<name>M2ZEK3_9NOCA</name>
<gene>
    <name evidence="2" type="ORF">G352_20991</name>
</gene>
<evidence type="ECO:0000313" key="2">
    <source>
        <dbReference type="EMBL" id="EME58779.1"/>
    </source>
</evidence>
<proteinExistence type="predicted"/>